<sequence length="95" mass="11391">MTLEIQPRRALYVYLKNNRHATQLKKFGQLTYVSQKMNFAMIYVDDIDVDQKIEKIKQYKFVRDVLKSPRPDIDPDLGDMHDDIFFENYDEESVN</sequence>
<dbReference type="InterPro" id="IPR016979">
    <property type="entry name" value="DUF2129"/>
</dbReference>
<evidence type="ECO:0000313" key="3">
    <source>
        <dbReference type="EMBL" id="MBZ6016251.1"/>
    </source>
</evidence>
<dbReference type="AlphaFoldDB" id="A0AB35G0R8"/>
<dbReference type="PIRSF" id="PIRSF031653">
    <property type="entry name" value="UCP031653"/>
    <property type="match status" value="1"/>
</dbReference>
<keyword evidence="1" id="KW-0963">Cytoplasm</keyword>
<dbReference type="GeneID" id="61037969"/>
<evidence type="ECO:0000313" key="4">
    <source>
        <dbReference type="Proteomes" id="UP000705994"/>
    </source>
</evidence>
<evidence type="ECO:0000256" key="1">
    <source>
        <dbReference type="ARBA" id="ARBA00022490"/>
    </source>
</evidence>
<accession>A0AB35G0R8</accession>
<dbReference type="EMBL" id="JAHBFV010000021">
    <property type="protein sequence ID" value="MBZ6016251.1"/>
    <property type="molecule type" value="Genomic_DNA"/>
</dbReference>
<keyword evidence="4" id="KW-1185">Reference proteome</keyword>
<dbReference type="Proteomes" id="UP000705994">
    <property type="component" value="Unassembled WGS sequence"/>
</dbReference>
<proteinExistence type="predicted"/>
<dbReference type="Proteomes" id="UP000727071">
    <property type="component" value="Unassembled WGS sequence"/>
</dbReference>
<dbReference type="EMBL" id="JAHBFX010000009">
    <property type="protein sequence ID" value="MBZ6000531.1"/>
    <property type="molecule type" value="Genomic_DNA"/>
</dbReference>
<name>A0AB35G0R8_LEUGE</name>
<reference evidence="3 4" key="1">
    <citation type="submission" date="2021-05" db="EMBL/GenBank/DDBJ databases">
        <title>Pangenome of Leuconostoc gelidum warrants species status for Leuconostoc gelidum subsp. gasicomitatum.</title>
        <authorList>
            <person name="Johansson P."/>
            <person name="Sade E."/>
            <person name="Hultman J."/>
            <person name="Auvinen P."/>
            <person name="Bjorkroth J."/>
        </authorList>
    </citation>
    <scope>NUCLEOTIDE SEQUENCE</scope>
    <source>
        <strain evidence="2 4">AMKR21</strain>
        <strain evidence="3">C220d</strain>
    </source>
</reference>
<protein>
    <submittedName>
        <fullName evidence="3">YlbG family protein</fullName>
    </submittedName>
</protein>
<dbReference type="Pfam" id="PF09902">
    <property type="entry name" value="DUF2129"/>
    <property type="match status" value="1"/>
</dbReference>
<gene>
    <name evidence="3" type="ORF">KII88_06895</name>
    <name evidence="2" type="ORF">KIJ07_08985</name>
</gene>
<evidence type="ECO:0000313" key="2">
    <source>
        <dbReference type="EMBL" id="MBZ6000531.1"/>
    </source>
</evidence>
<evidence type="ECO:0000313" key="5">
    <source>
        <dbReference type="Proteomes" id="UP000727071"/>
    </source>
</evidence>
<dbReference type="RefSeq" id="WP_010017284.1">
    <property type="nucleotide sequence ID" value="NZ_BPKU01000001.1"/>
</dbReference>
<comment type="caution">
    <text evidence="3">The sequence shown here is derived from an EMBL/GenBank/DDBJ whole genome shotgun (WGS) entry which is preliminary data.</text>
</comment>
<organism evidence="3 5">
    <name type="scientific">Leuconostoc gelidum subsp. gelidum</name>
    <dbReference type="NCBI Taxonomy" id="1607839"/>
    <lineage>
        <taxon>Bacteria</taxon>
        <taxon>Bacillati</taxon>
        <taxon>Bacillota</taxon>
        <taxon>Bacilli</taxon>
        <taxon>Lactobacillales</taxon>
        <taxon>Lactobacillaceae</taxon>
        <taxon>Leuconostoc</taxon>
        <taxon>Leuconostoc gelidum group</taxon>
    </lineage>
</organism>